<proteinExistence type="predicted"/>
<protein>
    <submittedName>
        <fullName evidence="1">Uncharacterized protein</fullName>
    </submittedName>
</protein>
<organism evidence="1 2">
    <name type="scientific">Trametes sanguinea</name>
    <dbReference type="NCBI Taxonomy" id="158606"/>
    <lineage>
        <taxon>Eukaryota</taxon>
        <taxon>Fungi</taxon>
        <taxon>Dikarya</taxon>
        <taxon>Basidiomycota</taxon>
        <taxon>Agaricomycotina</taxon>
        <taxon>Agaricomycetes</taxon>
        <taxon>Polyporales</taxon>
        <taxon>Polyporaceae</taxon>
        <taxon>Trametes</taxon>
    </lineage>
</organism>
<accession>A0ACC1MNN1</accession>
<evidence type="ECO:0000313" key="2">
    <source>
        <dbReference type="Proteomes" id="UP001144978"/>
    </source>
</evidence>
<gene>
    <name evidence="1" type="ORF">NUW54_g13262</name>
</gene>
<comment type="caution">
    <text evidence="1">The sequence shown here is derived from an EMBL/GenBank/DDBJ whole genome shotgun (WGS) entry which is preliminary data.</text>
</comment>
<sequence length="509" mass="55922">MSISPPANDAADDYWYALSHVGGVFRLDSAQYVFQDWDVNALSLKLGSYVHLVRLPRGPDEYGSSCTCSHWKAVNTCLHDTILRHHVSELGALPVIAPTPLPPAVFLQTTPFRDVYIYSCVSSPGKYDSGKRVIVSYQRDGRWHCQSCRYSQSCKHIPHAMEHAALSGYVTDAEDGSVPVATESVDDTEGALLVAIGGRDEQKYGRSISYQAVPAPRWCALPHEDTCSSPPPPNTTVAFPLDALSRCSCGTTLQSLGSPLPASSVVEATLFGLTYRRAVLVEVIACPQCHHRRRSIGPDLGTTGVFNWNNTILFTHELLNAYTNMFTASETPFSAFCLTIRRQYEDHTSGMQFCSEETFVRAWFAFVQVQNLQSSMACPTCGPSPSIVIADGVSLATHASKLTSRVRPPTFTDSSSERVESISTYKARGLPAITQKDVRTLTLKCIDAIPIAFPMFPTPLPDMSKVETAYPALAGFLSLVAQTPDTRLRRVYRELARQVRSQHLISSCN</sequence>
<evidence type="ECO:0000313" key="1">
    <source>
        <dbReference type="EMBL" id="KAJ2968282.1"/>
    </source>
</evidence>
<reference evidence="1" key="1">
    <citation type="submission" date="2022-08" db="EMBL/GenBank/DDBJ databases">
        <title>Genome Sequence of Pycnoporus sanguineus.</title>
        <authorList>
            <person name="Buettner E."/>
        </authorList>
    </citation>
    <scope>NUCLEOTIDE SEQUENCE</scope>
    <source>
        <strain evidence="1">CG-C14</strain>
    </source>
</reference>
<keyword evidence="2" id="KW-1185">Reference proteome</keyword>
<dbReference type="EMBL" id="JANSHE010006067">
    <property type="protein sequence ID" value="KAJ2968282.1"/>
    <property type="molecule type" value="Genomic_DNA"/>
</dbReference>
<name>A0ACC1MNN1_9APHY</name>
<dbReference type="Proteomes" id="UP001144978">
    <property type="component" value="Unassembled WGS sequence"/>
</dbReference>